<evidence type="ECO:0008006" key="5">
    <source>
        <dbReference type="Google" id="ProtNLM"/>
    </source>
</evidence>
<dbReference type="Proteomes" id="UP000255231">
    <property type="component" value="Unassembled WGS sequence"/>
</dbReference>
<dbReference type="EMBL" id="UFVS01000001">
    <property type="protein sequence ID" value="SUX43972.1"/>
    <property type="molecule type" value="Genomic_DNA"/>
</dbReference>
<dbReference type="OrthoDB" id="918051at2"/>
<reference evidence="2 4" key="2">
    <citation type="submission" date="2018-06" db="EMBL/GenBank/DDBJ databases">
        <authorList>
            <consortium name="Pathogen Informatics"/>
            <person name="Doyle S."/>
        </authorList>
    </citation>
    <scope>NUCLEOTIDE SEQUENCE [LARGE SCALE GENOMIC DNA]</scope>
    <source>
        <strain evidence="2 4">NCTC13560</strain>
    </source>
</reference>
<protein>
    <recommendedName>
        <fullName evidence="5">WYL domain-containing protein</fullName>
    </recommendedName>
</protein>
<evidence type="ECO:0000313" key="3">
    <source>
        <dbReference type="Proteomes" id="UP000185725"/>
    </source>
</evidence>
<dbReference type="Proteomes" id="UP000185725">
    <property type="component" value="Unassembled WGS sequence"/>
</dbReference>
<dbReference type="RefSeq" id="WP_076561633.1">
    <property type="nucleotide sequence ID" value="NZ_CP033929.1"/>
</dbReference>
<keyword evidence="3" id="KW-1185">Reference proteome</keyword>
<dbReference type="AlphaFoldDB" id="A0A381FD10"/>
<evidence type="ECO:0000313" key="2">
    <source>
        <dbReference type="EMBL" id="SUX43972.1"/>
    </source>
</evidence>
<organism evidence="2 4">
    <name type="scientific">Chryseobacterium indoltheticum</name>
    <dbReference type="NCBI Taxonomy" id="254"/>
    <lineage>
        <taxon>Bacteria</taxon>
        <taxon>Pseudomonadati</taxon>
        <taxon>Bacteroidota</taxon>
        <taxon>Flavobacteriia</taxon>
        <taxon>Flavobacteriales</taxon>
        <taxon>Weeksellaceae</taxon>
        <taxon>Chryseobacterium group</taxon>
        <taxon>Chryseobacterium</taxon>
    </lineage>
</organism>
<gene>
    <name evidence="2" type="ORF">NCTC13560_02298</name>
    <name evidence="1" type="ORF">SAMN05421682_110118</name>
</gene>
<dbReference type="GeneID" id="303673719"/>
<dbReference type="EMBL" id="FTMF01000010">
    <property type="protein sequence ID" value="SIQ94733.1"/>
    <property type="molecule type" value="Genomic_DNA"/>
</dbReference>
<evidence type="ECO:0000313" key="1">
    <source>
        <dbReference type="EMBL" id="SIQ94733.1"/>
    </source>
</evidence>
<proteinExistence type="predicted"/>
<reference evidence="1 3" key="1">
    <citation type="submission" date="2017-01" db="EMBL/GenBank/DDBJ databases">
        <authorList>
            <person name="Varghese N."/>
            <person name="Submissions S."/>
        </authorList>
    </citation>
    <scope>NUCLEOTIDE SEQUENCE [LARGE SCALE GENOMIC DNA]</scope>
    <source>
        <strain evidence="1 3">ATCC 27950</strain>
    </source>
</reference>
<accession>A0A381FD10</accession>
<evidence type="ECO:0000313" key="4">
    <source>
        <dbReference type="Proteomes" id="UP000255231"/>
    </source>
</evidence>
<name>A0A381FD10_9FLAO</name>
<dbReference type="KEGG" id="cil:EG358_08415"/>
<sequence>MITFSIGDFVCLQNHPYFNKNQNIKIAANAEMTPPIMIVGEILNKDEYNPLNGRQSEIQLRCYYYSTKDGKYIDKWIKAEQIKKLESDYTYLDIEKLINIENFDLEFLKESLLNKLVCIKSVDFELNKKKIFIDSSDGIRTNKENNHLEFLPPVMTVIDIVKNKEEKKYSSTKESFVEKDLSKYMFKCKWYNPKTSSYSEELIPSVILGIVKNQTSDLEIISSGINENGYIIIDLKNDVELEDSSRLVGNTIIKPTELIFNHYYYKLSAFDYMKQRTASYPLGDIRKNVSLDDFTQKAIIFGQIYPRYKTIFRPITANIFTENEYYLIKYRDKSNKITTRIIKLIYKEPYTDQESNSDQIFLVSNCLLRKGHIRHFTVSQILESTEILNGIEIFENATS</sequence>